<proteinExistence type="predicted"/>
<dbReference type="SUPFAM" id="SSF46785">
    <property type="entry name" value="Winged helix' DNA-binding domain"/>
    <property type="match status" value="1"/>
</dbReference>
<dbReference type="InterPro" id="IPR036388">
    <property type="entry name" value="WH-like_DNA-bd_sf"/>
</dbReference>
<organism evidence="2 3">
    <name type="scientific">Mycolicibacterium peregrinum</name>
    <name type="common">Mycobacterium peregrinum</name>
    <dbReference type="NCBI Taxonomy" id="43304"/>
    <lineage>
        <taxon>Bacteria</taxon>
        <taxon>Bacillati</taxon>
        <taxon>Actinomycetota</taxon>
        <taxon>Actinomycetes</taxon>
        <taxon>Mycobacteriales</taxon>
        <taxon>Mycobacteriaceae</taxon>
        <taxon>Mycolicibacterium</taxon>
    </lineage>
</organism>
<comment type="caution">
    <text evidence="2">The sequence shown here is derived from an EMBL/GenBank/DDBJ whole genome shotgun (WGS) entry which is preliminary data.</text>
</comment>
<dbReference type="SMART" id="SM00347">
    <property type="entry name" value="HTH_MARR"/>
    <property type="match status" value="1"/>
</dbReference>
<evidence type="ECO:0000259" key="1">
    <source>
        <dbReference type="PROSITE" id="PS50995"/>
    </source>
</evidence>
<dbReference type="PANTHER" id="PTHR33164">
    <property type="entry name" value="TRANSCRIPTIONAL REGULATOR, MARR FAMILY"/>
    <property type="match status" value="1"/>
</dbReference>
<dbReference type="OrthoDB" id="4635954at2"/>
<gene>
    <name evidence="2" type="ORF">A5792_31055</name>
</gene>
<name>A0A1A0QPW2_MYCPR</name>
<dbReference type="InterPro" id="IPR036390">
    <property type="entry name" value="WH_DNA-bd_sf"/>
</dbReference>
<dbReference type="GO" id="GO:0003700">
    <property type="term" value="F:DNA-binding transcription factor activity"/>
    <property type="evidence" value="ECO:0007669"/>
    <property type="project" value="InterPro"/>
</dbReference>
<reference evidence="3" key="1">
    <citation type="submission" date="2016-06" db="EMBL/GenBank/DDBJ databases">
        <authorList>
            <person name="Sutton G."/>
            <person name="Brinkac L."/>
            <person name="Sanka R."/>
            <person name="Adams M."/>
            <person name="Lau E."/>
            <person name="Mehaffy C."/>
            <person name="Tameris M."/>
            <person name="Hatherill M."/>
            <person name="Hanekom W."/>
            <person name="Mahomed H."/>
            <person name="Mcshane H."/>
        </authorList>
    </citation>
    <scope>NUCLEOTIDE SEQUENCE [LARGE SCALE GENOMIC DNA]</scope>
    <source>
        <strain evidence="3">852002-51209_SCH5440388</strain>
    </source>
</reference>
<dbReference type="GO" id="GO:0006950">
    <property type="term" value="P:response to stress"/>
    <property type="evidence" value="ECO:0007669"/>
    <property type="project" value="TreeGrafter"/>
</dbReference>
<dbReference type="Gene3D" id="1.10.10.10">
    <property type="entry name" value="Winged helix-like DNA-binding domain superfamily/Winged helix DNA-binding domain"/>
    <property type="match status" value="1"/>
</dbReference>
<accession>A0A1A0QPW2</accession>
<dbReference type="EMBL" id="LZSO01000041">
    <property type="protein sequence ID" value="OBB24235.1"/>
    <property type="molecule type" value="Genomic_DNA"/>
</dbReference>
<feature type="domain" description="HTH marR-type" evidence="1">
    <location>
        <begin position="1"/>
        <end position="148"/>
    </location>
</feature>
<sequence>MSAVELQVSDQEWQHWGRFGEAAELLYREVNAALVARHRLAVPDVQLLNLLNEDSRRRVRMGALADSLVLAPSRVTWHVRRLEVRGLVRRFRSREDKRGIAVGITRQGQDYLRPVLRTYAMLVRQFYLAPLDRDQMNALGDSARRVGDALKNRN</sequence>
<protein>
    <recommendedName>
        <fullName evidence="1">HTH marR-type domain-containing protein</fullName>
    </recommendedName>
</protein>
<evidence type="ECO:0000313" key="2">
    <source>
        <dbReference type="EMBL" id="OBB24235.1"/>
    </source>
</evidence>
<dbReference type="PANTHER" id="PTHR33164:SF99">
    <property type="entry name" value="MARR FAMILY REGULATORY PROTEIN"/>
    <property type="match status" value="1"/>
</dbReference>
<dbReference type="PROSITE" id="PS50995">
    <property type="entry name" value="HTH_MARR_2"/>
    <property type="match status" value="1"/>
</dbReference>
<dbReference type="Pfam" id="PF01047">
    <property type="entry name" value="MarR"/>
    <property type="match status" value="1"/>
</dbReference>
<evidence type="ECO:0000313" key="3">
    <source>
        <dbReference type="Proteomes" id="UP000093902"/>
    </source>
</evidence>
<dbReference type="InterPro" id="IPR000835">
    <property type="entry name" value="HTH_MarR-typ"/>
</dbReference>
<dbReference type="InterPro" id="IPR039422">
    <property type="entry name" value="MarR/SlyA-like"/>
</dbReference>
<dbReference type="Proteomes" id="UP000093902">
    <property type="component" value="Unassembled WGS sequence"/>
</dbReference>
<dbReference type="AlphaFoldDB" id="A0A1A0QPW2"/>
<dbReference type="RefSeq" id="WP_064936407.1">
    <property type="nucleotide sequence ID" value="NZ_LZSO01000041.1"/>
</dbReference>